<dbReference type="EMBL" id="UINC01159030">
    <property type="protein sequence ID" value="SVD56884.1"/>
    <property type="molecule type" value="Genomic_DNA"/>
</dbReference>
<gene>
    <name evidence="2" type="ORF">METZ01_LOCUS409738</name>
</gene>
<evidence type="ECO:0000259" key="1">
    <source>
        <dbReference type="Pfam" id="PF00483"/>
    </source>
</evidence>
<evidence type="ECO:0000313" key="2">
    <source>
        <dbReference type="EMBL" id="SVD56884.1"/>
    </source>
</evidence>
<dbReference type="PANTHER" id="PTHR46390">
    <property type="entry name" value="MANNOSE-1-PHOSPHATE GUANYLYLTRANSFERASE"/>
    <property type="match status" value="1"/>
</dbReference>
<dbReference type="SUPFAM" id="SSF53448">
    <property type="entry name" value="Nucleotide-diphospho-sugar transferases"/>
    <property type="match status" value="1"/>
</dbReference>
<dbReference type="Gene3D" id="3.90.550.10">
    <property type="entry name" value="Spore Coat Polysaccharide Biosynthesis Protein SpsA, Chain A"/>
    <property type="match status" value="1"/>
</dbReference>
<name>A0A382WE10_9ZZZZ</name>
<accession>A0A382WE10</accession>
<dbReference type="InterPro" id="IPR005835">
    <property type="entry name" value="NTP_transferase_dom"/>
</dbReference>
<organism evidence="2">
    <name type="scientific">marine metagenome</name>
    <dbReference type="NCBI Taxonomy" id="408172"/>
    <lineage>
        <taxon>unclassified sequences</taxon>
        <taxon>metagenomes</taxon>
        <taxon>ecological metagenomes</taxon>
    </lineage>
</organism>
<dbReference type="AlphaFoldDB" id="A0A382WE10"/>
<sequence length="192" mass="20691">MKRHGWGRIATEICVYWLEGLAQHGLKLLIIPVILSGGSGTRLWPLSRQLYPKQLLPLVDQATMLQQTALRISGRANIGQPIVSCNEQHRFLVAEQLREIKIEPVAILLEPTGRNTAPAAAVAAIHAINSTPNDNPLLLVLPADHVIADPSAFLAALDLAEAAALAGDLVTFGVVPTRAETGYGYIRSRAKT</sequence>
<feature type="non-terminal residue" evidence="2">
    <location>
        <position position="192"/>
    </location>
</feature>
<dbReference type="PANTHER" id="PTHR46390:SF1">
    <property type="entry name" value="MANNOSE-1-PHOSPHATE GUANYLYLTRANSFERASE"/>
    <property type="match status" value="1"/>
</dbReference>
<dbReference type="Pfam" id="PF00483">
    <property type="entry name" value="NTP_transferase"/>
    <property type="match status" value="1"/>
</dbReference>
<dbReference type="InterPro" id="IPR051161">
    <property type="entry name" value="Mannose-6P_isomerase_type2"/>
</dbReference>
<proteinExistence type="predicted"/>
<dbReference type="GO" id="GO:0004475">
    <property type="term" value="F:mannose-1-phosphate guanylyltransferase (GTP) activity"/>
    <property type="evidence" value="ECO:0007669"/>
    <property type="project" value="TreeGrafter"/>
</dbReference>
<protein>
    <recommendedName>
        <fullName evidence="1">Nucleotidyl transferase domain-containing protein</fullName>
    </recommendedName>
</protein>
<reference evidence="2" key="1">
    <citation type="submission" date="2018-05" db="EMBL/GenBank/DDBJ databases">
        <authorList>
            <person name="Lanie J.A."/>
            <person name="Ng W.-L."/>
            <person name="Kazmierczak K.M."/>
            <person name="Andrzejewski T.M."/>
            <person name="Davidsen T.M."/>
            <person name="Wayne K.J."/>
            <person name="Tettelin H."/>
            <person name="Glass J.I."/>
            <person name="Rusch D."/>
            <person name="Podicherti R."/>
            <person name="Tsui H.-C.T."/>
            <person name="Winkler M.E."/>
        </authorList>
    </citation>
    <scope>NUCLEOTIDE SEQUENCE</scope>
</reference>
<feature type="domain" description="Nucleotidyl transferase" evidence="1">
    <location>
        <begin position="32"/>
        <end position="188"/>
    </location>
</feature>
<dbReference type="InterPro" id="IPR029044">
    <property type="entry name" value="Nucleotide-diphossugar_trans"/>
</dbReference>
<dbReference type="GO" id="GO:0009298">
    <property type="term" value="P:GDP-mannose biosynthetic process"/>
    <property type="evidence" value="ECO:0007669"/>
    <property type="project" value="TreeGrafter"/>
</dbReference>